<comment type="caution">
    <text evidence="3">The sequence shown here is derived from an EMBL/GenBank/DDBJ whole genome shotgun (WGS) entry which is preliminary data.</text>
</comment>
<dbReference type="Pfam" id="PF06347">
    <property type="entry name" value="SH3_4"/>
    <property type="match status" value="2"/>
</dbReference>
<dbReference type="AlphaFoldDB" id="A0A396RN55"/>
<gene>
    <name evidence="3" type="ORF">D1610_05060</name>
</gene>
<keyword evidence="4" id="KW-1185">Reference proteome</keyword>
<dbReference type="Proteomes" id="UP000266693">
    <property type="component" value="Unassembled WGS sequence"/>
</dbReference>
<dbReference type="EMBL" id="QWLV01000002">
    <property type="protein sequence ID" value="RHW17884.1"/>
    <property type="molecule type" value="Genomic_DNA"/>
</dbReference>
<dbReference type="OrthoDB" id="9810773at2"/>
<keyword evidence="1" id="KW-0732">Signal</keyword>
<evidence type="ECO:0000313" key="4">
    <source>
        <dbReference type="Proteomes" id="UP000266693"/>
    </source>
</evidence>
<evidence type="ECO:0000313" key="3">
    <source>
        <dbReference type="EMBL" id="RHW17884.1"/>
    </source>
</evidence>
<dbReference type="Gene3D" id="2.30.30.40">
    <property type="entry name" value="SH3 Domains"/>
    <property type="match status" value="1"/>
</dbReference>
<dbReference type="InterPro" id="IPR003646">
    <property type="entry name" value="SH3-like_bac-type"/>
</dbReference>
<evidence type="ECO:0000256" key="1">
    <source>
        <dbReference type="SAM" id="SignalP"/>
    </source>
</evidence>
<reference evidence="3 4" key="1">
    <citation type="submission" date="2018-08" db="EMBL/GenBank/DDBJ databases">
        <title>The multiple taxonomic identification of Sphingomonas gilva.</title>
        <authorList>
            <person name="Zhu D."/>
            <person name="Zheng S."/>
        </authorList>
    </citation>
    <scope>NUCLEOTIDE SEQUENCE [LARGE SCALE GENOMIC DNA]</scope>
    <source>
        <strain evidence="3 4">ZDH117</strain>
    </source>
</reference>
<feature type="domain" description="SH3b" evidence="2">
    <location>
        <begin position="30"/>
        <end position="94"/>
    </location>
</feature>
<sequence>MRAKRVIGLAVGIAMAASVGQAWAQARKAPYFASIGAGEARMRTGPGRNYPVDWLYVRSGLPVRVVETYPHWRKIEDPDGTIGWMQANLLSDTRTAMVRGGEIRTLVEEPRRGARVLWRVEPKVIGRISDCEDGWCRFDVRGRAGYIEVAHLWGVEAGEVVE</sequence>
<accession>A0A396RN55</accession>
<organism evidence="3 4">
    <name type="scientific">Sphingomonas gilva</name>
    <dbReference type="NCBI Taxonomy" id="2305907"/>
    <lineage>
        <taxon>Bacteria</taxon>
        <taxon>Pseudomonadati</taxon>
        <taxon>Pseudomonadota</taxon>
        <taxon>Alphaproteobacteria</taxon>
        <taxon>Sphingomonadales</taxon>
        <taxon>Sphingomonadaceae</taxon>
        <taxon>Sphingomonas</taxon>
    </lineage>
</organism>
<proteinExistence type="predicted"/>
<feature type="chain" id="PRO_5017340068" description="SH3b domain-containing protein" evidence="1">
    <location>
        <begin position="25"/>
        <end position="162"/>
    </location>
</feature>
<name>A0A396RN55_9SPHN</name>
<feature type="signal peptide" evidence="1">
    <location>
        <begin position="1"/>
        <end position="24"/>
    </location>
</feature>
<dbReference type="InterPro" id="IPR010466">
    <property type="entry name" value="DUF1058"/>
</dbReference>
<dbReference type="SMART" id="SM00287">
    <property type="entry name" value="SH3b"/>
    <property type="match status" value="1"/>
</dbReference>
<evidence type="ECO:0000259" key="2">
    <source>
        <dbReference type="SMART" id="SM00287"/>
    </source>
</evidence>
<protein>
    <recommendedName>
        <fullName evidence="2">SH3b domain-containing protein</fullName>
    </recommendedName>
</protein>
<dbReference type="RefSeq" id="WP_118863076.1">
    <property type="nucleotide sequence ID" value="NZ_QWLV01000002.1"/>
</dbReference>